<keyword evidence="3" id="KW-1185">Reference proteome</keyword>
<evidence type="ECO:0000256" key="1">
    <source>
        <dbReference type="SAM" id="MobiDB-lite"/>
    </source>
</evidence>
<feature type="compositionally biased region" description="Polar residues" evidence="1">
    <location>
        <begin position="165"/>
        <end position="185"/>
    </location>
</feature>
<feature type="compositionally biased region" description="Low complexity" evidence="1">
    <location>
        <begin position="77"/>
        <end position="96"/>
    </location>
</feature>
<feature type="region of interest" description="Disordered" evidence="1">
    <location>
        <begin position="163"/>
        <end position="253"/>
    </location>
</feature>
<gene>
    <name evidence="2" type="ORF">I308_106517</name>
</gene>
<name>A0ABR3BI45_9TREE</name>
<proteinExistence type="predicted"/>
<feature type="compositionally biased region" description="Polar residues" evidence="1">
    <location>
        <begin position="243"/>
        <end position="253"/>
    </location>
</feature>
<organism evidence="2 3">
    <name type="scientific">Cryptococcus tetragattii IND107</name>
    <dbReference type="NCBI Taxonomy" id="1296105"/>
    <lineage>
        <taxon>Eukaryota</taxon>
        <taxon>Fungi</taxon>
        <taxon>Dikarya</taxon>
        <taxon>Basidiomycota</taxon>
        <taxon>Agaricomycotina</taxon>
        <taxon>Tremellomycetes</taxon>
        <taxon>Tremellales</taxon>
        <taxon>Cryptococcaceae</taxon>
        <taxon>Cryptococcus</taxon>
        <taxon>Cryptococcus gattii species complex</taxon>
    </lineage>
</organism>
<feature type="region of interest" description="Disordered" evidence="1">
    <location>
        <begin position="63"/>
        <end position="146"/>
    </location>
</feature>
<reference evidence="2 3" key="2">
    <citation type="submission" date="2024-01" db="EMBL/GenBank/DDBJ databases">
        <title>Comparative genomics of Cryptococcus and Kwoniella reveals pathogenesis evolution and contrasting modes of karyotype evolution via chromosome fusion or intercentromeric recombination.</title>
        <authorList>
            <person name="Coelho M.A."/>
            <person name="David-Palma M."/>
            <person name="Shea T."/>
            <person name="Bowers K."/>
            <person name="Mcginley-Smith S."/>
            <person name="Mohammad A.W."/>
            <person name="Gnirke A."/>
            <person name="Yurkov A.M."/>
            <person name="Nowrousian M."/>
            <person name="Sun S."/>
            <person name="Cuomo C.A."/>
            <person name="Heitman J."/>
        </authorList>
    </citation>
    <scope>NUCLEOTIDE SEQUENCE [LARGE SCALE GENOMIC DNA]</scope>
    <source>
        <strain evidence="2 3">IND107</strain>
    </source>
</reference>
<dbReference type="RefSeq" id="XP_066610769.1">
    <property type="nucleotide sequence ID" value="XM_066760944.1"/>
</dbReference>
<evidence type="ECO:0000313" key="3">
    <source>
        <dbReference type="Proteomes" id="UP000054399"/>
    </source>
</evidence>
<accession>A0ABR3BI45</accession>
<dbReference type="GeneID" id="91993372"/>
<reference evidence="3" key="1">
    <citation type="submission" date="2015-01" db="EMBL/GenBank/DDBJ databases">
        <title>The Genome Sequence of Cryptococcus gattii MMRL2647.</title>
        <authorList>
            <consortium name="The Broad Institute Genomics Platform"/>
            <person name="Cuomo C."/>
            <person name="Litvintseva A."/>
            <person name="Chen Y."/>
            <person name="Heitman J."/>
            <person name="Sun S."/>
            <person name="Springer D."/>
            <person name="Dromer F."/>
            <person name="Young S."/>
            <person name="Zeng Q."/>
            <person name="Gargeya S."/>
            <person name="Abouelleil A."/>
            <person name="Alvarado L."/>
            <person name="Chapman S.B."/>
            <person name="Gainer-Dewar J."/>
            <person name="Goldberg J."/>
            <person name="Griggs A."/>
            <person name="Gujja S."/>
            <person name="Hansen M."/>
            <person name="Howarth C."/>
            <person name="Imamovic A."/>
            <person name="Larimer J."/>
            <person name="Murphy C."/>
            <person name="Naylor J."/>
            <person name="Pearson M."/>
            <person name="Priest M."/>
            <person name="Roberts A."/>
            <person name="Saif S."/>
            <person name="Shea T."/>
            <person name="Sykes S."/>
            <person name="Wortman J."/>
            <person name="Nusbaum C."/>
            <person name="Birren B."/>
        </authorList>
    </citation>
    <scope>NUCLEOTIDE SEQUENCE [LARGE SCALE GENOMIC DNA]</scope>
    <source>
        <strain evidence="3">IND107</strain>
    </source>
</reference>
<dbReference type="Proteomes" id="UP000054399">
    <property type="component" value="Unassembled WGS sequence"/>
</dbReference>
<comment type="caution">
    <text evidence="2">The sequence shown here is derived from an EMBL/GenBank/DDBJ whole genome shotgun (WGS) entry which is preliminary data.</text>
</comment>
<protein>
    <submittedName>
        <fullName evidence="2">Uncharacterized protein</fullName>
    </submittedName>
</protein>
<feature type="compositionally biased region" description="Polar residues" evidence="1">
    <location>
        <begin position="97"/>
        <end position="125"/>
    </location>
</feature>
<dbReference type="EMBL" id="ATAM02000014">
    <property type="protein sequence ID" value="KAL0240270.1"/>
    <property type="molecule type" value="Genomic_DNA"/>
</dbReference>
<sequence length="253" mass="26759">MSHVEGANEKGTGKTEVRLRNLKNVEGIKYGHFITSFTLPTSPSSNLTLAIVLLANESTVTMPPRNDQVRKDDISRPVGVTSTTGFGSGFTPSSTSNTLIGSSTRQISSPFNVTSTTGFESTSQPAGPPAPARELPISPSAQSNLTDISKSSRLADFYLDERNTSHQTSSLDPQASRWLPSSSERGSPRHERSAWSPDSSLAGSSPRLPLSQSDNTIDSVLGGATSGRTLPRSDSGLLITAPPKSTQTFQTAP</sequence>
<evidence type="ECO:0000313" key="2">
    <source>
        <dbReference type="EMBL" id="KAL0240270.1"/>
    </source>
</evidence>